<comment type="caution">
    <text evidence="2">The sequence shown here is derived from an EMBL/GenBank/DDBJ whole genome shotgun (WGS) entry which is preliminary data.</text>
</comment>
<protein>
    <submittedName>
        <fullName evidence="2">Uncharacterized protein</fullName>
    </submittedName>
</protein>
<sequence length="277" mass="29631">MKTSLAIVALALGTAALGSAATAQTGPAQMQLTYADLADLADGTPLVLRAEIRKQIALKPERAPDVPPGMVRLYIEARTIALLSGSTPVGESLKYLVDVPLTAKGKVPKLKKQEVILFARPVAGRPGEIQLAAPSSQLAWSPETEQRLRGVLTELLAADAPPAISGIRDALSIAGNLAGESETQIFVSTKADGPVSLTVIRRPGQRPMWGVSWSEIVDQAARPPQAETLAWYRLACFLPDALPRSVILSQDRVSQQRAAEDYGYIRNQLGPCPRNRS</sequence>
<proteinExistence type="predicted"/>
<feature type="chain" id="PRO_5026004760" evidence="1">
    <location>
        <begin position="21"/>
        <end position="277"/>
    </location>
</feature>
<feature type="signal peptide" evidence="1">
    <location>
        <begin position="1"/>
        <end position="20"/>
    </location>
</feature>
<keyword evidence="3" id="KW-1185">Reference proteome</keyword>
<evidence type="ECO:0000256" key="1">
    <source>
        <dbReference type="SAM" id="SignalP"/>
    </source>
</evidence>
<reference evidence="2 3" key="1">
    <citation type="submission" date="2019-12" db="EMBL/GenBank/DDBJ databases">
        <title>Genomic-based taxomic classification of the family Erythrobacteraceae.</title>
        <authorList>
            <person name="Xu L."/>
        </authorList>
    </citation>
    <scope>NUCLEOTIDE SEQUENCE [LARGE SCALE GENOMIC DNA]</scope>
    <source>
        <strain evidence="2 3">SW-109</strain>
    </source>
</reference>
<dbReference type="RefSeq" id="WP_160731256.1">
    <property type="nucleotide sequence ID" value="NZ_WTYP01000002.1"/>
</dbReference>
<name>A0A6I4V176_9SPHN</name>
<keyword evidence="1" id="KW-0732">Signal</keyword>
<dbReference type="AlphaFoldDB" id="A0A6I4V176"/>
<gene>
    <name evidence="2" type="ORF">GRI43_11600</name>
</gene>
<dbReference type="Proteomes" id="UP000471435">
    <property type="component" value="Unassembled WGS sequence"/>
</dbReference>
<organism evidence="2 3">
    <name type="scientific">Pontixanthobacter luteolus</name>
    <dbReference type="NCBI Taxonomy" id="295089"/>
    <lineage>
        <taxon>Bacteria</taxon>
        <taxon>Pseudomonadati</taxon>
        <taxon>Pseudomonadota</taxon>
        <taxon>Alphaproteobacteria</taxon>
        <taxon>Sphingomonadales</taxon>
        <taxon>Erythrobacteraceae</taxon>
        <taxon>Pontixanthobacter</taxon>
    </lineage>
</organism>
<dbReference type="EMBL" id="WTYP01000002">
    <property type="protein sequence ID" value="MXP48029.1"/>
    <property type="molecule type" value="Genomic_DNA"/>
</dbReference>
<evidence type="ECO:0000313" key="2">
    <source>
        <dbReference type="EMBL" id="MXP48029.1"/>
    </source>
</evidence>
<accession>A0A6I4V176</accession>
<dbReference type="OrthoDB" id="7406594at2"/>
<evidence type="ECO:0000313" key="3">
    <source>
        <dbReference type="Proteomes" id="UP000471435"/>
    </source>
</evidence>